<dbReference type="GO" id="GO:0035091">
    <property type="term" value="F:phosphatidylinositol binding"/>
    <property type="evidence" value="ECO:0007669"/>
    <property type="project" value="InterPro"/>
</dbReference>
<dbReference type="EMBL" id="PJQL01000186">
    <property type="protein sequence ID" value="RCH98576.1"/>
    <property type="molecule type" value="Genomic_DNA"/>
</dbReference>
<keyword evidence="21" id="KW-1185">Reference proteome</keyword>
<keyword evidence="11" id="KW-0418">Kinase</keyword>
<evidence type="ECO:0000256" key="13">
    <source>
        <dbReference type="ARBA" id="ARBA00022840"/>
    </source>
</evidence>
<evidence type="ECO:0000256" key="5">
    <source>
        <dbReference type="ARBA" id="ARBA00022490"/>
    </source>
</evidence>
<dbReference type="SMART" id="SM00133">
    <property type="entry name" value="S_TK_X"/>
    <property type="match status" value="1"/>
</dbReference>
<keyword evidence="8" id="KW-0808">Transferase</keyword>
<evidence type="ECO:0000256" key="12">
    <source>
        <dbReference type="ARBA" id="ARBA00022803"/>
    </source>
</evidence>
<evidence type="ECO:0000256" key="3">
    <source>
        <dbReference type="ARBA" id="ARBA00009903"/>
    </source>
</evidence>
<dbReference type="InterPro" id="IPR011990">
    <property type="entry name" value="TPR-like_helical_dom_sf"/>
</dbReference>
<evidence type="ECO:0000256" key="4">
    <source>
        <dbReference type="ARBA" id="ARBA00022443"/>
    </source>
</evidence>
<feature type="domain" description="PB1" evidence="19">
    <location>
        <begin position="938"/>
        <end position="1023"/>
    </location>
</feature>
<dbReference type="Pfam" id="PF00564">
    <property type="entry name" value="PB1"/>
    <property type="match status" value="1"/>
</dbReference>
<evidence type="ECO:0000313" key="20">
    <source>
        <dbReference type="EMBL" id="RCH98576.1"/>
    </source>
</evidence>
<evidence type="ECO:0000256" key="7">
    <source>
        <dbReference type="ARBA" id="ARBA00022553"/>
    </source>
</evidence>
<dbReference type="Pfam" id="PF00433">
    <property type="entry name" value="Pkinase_C"/>
    <property type="match status" value="1"/>
</dbReference>
<sequence>MHSSKEEQIGITIYETTLTVQQNTLSVFQVIIQTPEQKVSLVRYPFDFVEFHQKIRFHYPKVKISFPTLHNPSQQRVNKRRSIQHLLFPFSRKSNAEKLQKYLERCFRHPIVSISSILRDFTRVQRDEDVVLMAQLTDTTSTLTANRSTDRLVIPPKLNKQMPPLPATMDDFNLIKVLGKGCMGKVLLVRSKRDDTLYALKAIQKKWVMKQKEFAHTRAERDILVGLRSQSFVVHLHHVFQTPSTLFFLLDYHPGGDIATQLSLISKFTPERTRFYAAEIVQGLNVLHSHGIIYRDLKPENVLIQRDGHIVLTDFGLSKIFTAADVDQEDGMPYTQTFCGTAEYLAPEVLLGEPYTFVVDFWSLGTLLFEMLAGITPFWAETHMDMYRRVIEDPLEFPPSFDQDTCSLLSGLLKKEACMRLGWGHDGIEYIKAHPYFERIDWDLVAKRQLEPPFVPVIKDEQDCSHFDDVFTSMPVRISQDSKEQDGVQLILDPFVSFDYDSLLIEFQQNNKPRLRKRHGTSMAAEHIDDDRANKKRQLRKRDGKLNPSMTSTLNNSVCSALTVENHQQVLLIQPTFMSFRFETEQWQSACVAFDNGEYETSIKMFINIADNSKIHFNIGLIFAIADEHDRAIASFTKAIELDPYLAVAYFQRGVSYFIQNKMEAAEASFDQTYERLRGNSIINYHQLGLSFKLYACEALFNRGICKLYLGKIDAGLTDLYYAQKGIQIPEHNIIKQAVRERGKGYSVFSLPPSVLFRPTESRLRQLNGGMFAAVDQLGLKKPIPRNHSILLDQRPSYKYSFSKPLSSSSYASPTSSFNRLFPRKNDSGIYQSDDSTASSTSSRYTRGADSGFESSTEDRYSSSPKTSSKLAFQCSSKEEDEGYGDFDKELEEVYGSINTMSLEQETEWHKQQQRWSPQENLLHQPSASTSSNSTAGKLKIKVHYKDTRILLVSNTISFEELKLRIQEKFNAPSSILLKYKDEEDEQVLLIDDDDLQIARQVCRQSNTKGYDLEKLELWCVDI</sequence>
<evidence type="ECO:0000256" key="15">
    <source>
        <dbReference type="PROSITE-ProRule" id="PRU10141"/>
    </source>
</evidence>
<dbReference type="InterPro" id="IPR017441">
    <property type="entry name" value="Protein_kinase_ATP_BS"/>
</dbReference>
<dbReference type="SMART" id="SM00666">
    <property type="entry name" value="PB1"/>
    <property type="match status" value="1"/>
</dbReference>
<dbReference type="Gene3D" id="1.25.40.10">
    <property type="entry name" value="Tetratricopeptide repeat domain"/>
    <property type="match status" value="1"/>
</dbReference>
<evidence type="ECO:0000256" key="2">
    <source>
        <dbReference type="ARBA" id="ARBA00008051"/>
    </source>
</evidence>
<dbReference type="CDD" id="cd06093">
    <property type="entry name" value="PX_domain"/>
    <property type="match status" value="1"/>
</dbReference>
<feature type="compositionally biased region" description="Polar residues" evidence="16">
    <location>
        <begin position="914"/>
        <end position="935"/>
    </location>
</feature>
<keyword evidence="13 15" id="KW-0067">ATP-binding</keyword>
<dbReference type="PROSITE" id="PS50005">
    <property type="entry name" value="TPR"/>
    <property type="match status" value="1"/>
</dbReference>
<dbReference type="PROSITE" id="PS00107">
    <property type="entry name" value="PROTEIN_KINASE_ATP"/>
    <property type="match status" value="1"/>
</dbReference>
<dbReference type="GO" id="GO:0005524">
    <property type="term" value="F:ATP binding"/>
    <property type="evidence" value="ECO:0007669"/>
    <property type="project" value="UniProtKB-UniRule"/>
</dbReference>
<dbReference type="InterPro" id="IPR008271">
    <property type="entry name" value="Ser/Thr_kinase_AS"/>
</dbReference>
<dbReference type="AlphaFoldDB" id="A0A367K8T3"/>
<dbReference type="InterPro" id="IPR053793">
    <property type="entry name" value="PB1-like"/>
</dbReference>
<dbReference type="CDD" id="cd05123">
    <property type="entry name" value="STKc_AGC"/>
    <property type="match status" value="1"/>
</dbReference>
<comment type="similarity">
    <text evidence="2">Belongs to the NCF2/NOXA1 family.</text>
</comment>
<dbReference type="InterPro" id="IPR001683">
    <property type="entry name" value="PX_dom"/>
</dbReference>
<gene>
    <name evidence="20" type="ORF">CU097_007120</name>
</gene>
<proteinExistence type="inferred from homology"/>
<dbReference type="OrthoDB" id="63267at2759"/>
<dbReference type="InterPro" id="IPR011009">
    <property type="entry name" value="Kinase-like_dom_sf"/>
</dbReference>
<keyword evidence="9" id="KW-0677">Repeat</keyword>
<feature type="compositionally biased region" description="Basic residues" evidence="16">
    <location>
        <begin position="534"/>
        <end position="543"/>
    </location>
</feature>
<evidence type="ECO:0000313" key="21">
    <source>
        <dbReference type="Proteomes" id="UP000252139"/>
    </source>
</evidence>
<evidence type="ECO:0000259" key="19">
    <source>
        <dbReference type="PROSITE" id="PS51745"/>
    </source>
</evidence>
<evidence type="ECO:0000256" key="6">
    <source>
        <dbReference type="ARBA" id="ARBA00022527"/>
    </source>
</evidence>
<evidence type="ECO:0000256" key="11">
    <source>
        <dbReference type="ARBA" id="ARBA00022777"/>
    </source>
</evidence>
<dbReference type="SUPFAM" id="SSF54277">
    <property type="entry name" value="CAD &amp; PB1 domains"/>
    <property type="match status" value="1"/>
</dbReference>
<feature type="compositionally biased region" description="Low complexity" evidence="16">
    <location>
        <begin position="833"/>
        <end position="843"/>
    </location>
</feature>
<keyword evidence="12 14" id="KW-0802">TPR repeat</keyword>
<dbReference type="GO" id="GO:0004674">
    <property type="term" value="F:protein serine/threonine kinase activity"/>
    <property type="evidence" value="ECO:0007669"/>
    <property type="project" value="UniProtKB-KW"/>
</dbReference>
<dbReference type="InterPro" id="IPR000719">
    <property type="entry name" value="Prot_kinase_dom"/>
</dbReference>
<dbReference type="Gene3D" id="3.30.1520.10">
    <property type="entry name" value="Phox-like domain"/>
    <property type="match status" value="1"/>
</dbReference>
<feature type="region of interest" description="Disordered" evidence="16">
    <location>
        <begin position="906"/>
        <end position="935"/>
    </location>
</feature>
<name>A0A367K8T3_RHIAZ</name>
<dbReference type="InterPro" id="IPR017892">
    <property type="entry name" value="Pkinase_C"/>
</dbReference>
<keyword evidence="10 15" id="KW-0547">Nucleotide-binding</keyword>
<dbReference type="SMART" id="SM00028">
    <property type="entry name" value="TPR"/>
    <property type="match status" value="3"/>
</dbReference>
<protein>
    <submittedName>
        <fullName evidence="20">Uncharacterized protein</fullName>
    </submittedName>
</protein>
<evidence type="ECO:0000256" key="14">
    <source>
        <dbReference type="PROSITE-ProRule" id="PRU00339"/>
    </source>
</evidence>
<feature type="region of interest" description="Disordered" evidence="16">
    <location>
        <begin position="515"/>
        <end position="549"/>
    </location>
</feature>
<organism evidence="20 21">
    <name type="scientific">Rhizopus azygosporus</name>
    <name type="common">Rhizopus microsporus var. azygosporus</name>
    <dbReference type="NCBI Taxonomy" id="86630"/>
    <lineage>
        <taxon>Eukaryota</taxon>
        <taxon>Fungi</taxon>
        <taxon>Fungi incertae sedis</taxon>
        <taxon>Mucoromycota</taxon>
        <taxon>Mucoromycotina</taxon>
        <taxon>Mucoromycetes</taxon>
        <taxon>Mucorales</taxon>
        <taxon>Mucorineae</taxon>
        <taxon>Rhizopodaceae</taxon>
        <taxon>Rhizopus</taxon>
    </lineage>
</organism>
<dbReference type="InterPro" id="IPR000270">
    <property type="entry name" value="PB1_dom"/>
</dbReference>
<dbReference type="SUPFAM" id="SSF64268">
    <property type="entry name" value="PX domain"/>
    <property type="match status" value="1"/>
</dbReference>
<comment type="subcellular location">
    <subcellularLocation>
        <location evidence="1">Cytoplasm</location>
    </subcellularLocation>
</comment>
<evidence type="ECO:0000256" key="16">
    <source>
        <dbReference type="SAM" id="MobiDB-lite"/>
    </source>
</evidence>
<keyword evidence="6" id="KW-0723">Serine/threonine-protein kinase</keyword>
<dbReference type="PROSITE" id="PS51285">
    <property type="entry name" value="AGC_KINASE_CTER"/>
    <property type="match status" value="1"/>
</dbReference>
<comment type="similarity">
    <text evidence="3">Belongs to the protein kinase superfamily. AGC Ser/Thr protein kinase family.</text>
</comment>
<evidence type="ECO:0000259" key="17">
    <source>
        <dbReference type="PROSITE" id="PS50011"/>
    </source>
</evidence>
<dbReference type="Pfam" id="PF13181">
    <property type="entry name" value="TPR_8"/>
    <property type="match status" value="1"/>
</dbReference>
<accession>A0A367K8T3</accession>
<dbReference type="FunFam" id="1.25.40.10:FF:000017">
    <property type="entry name" value="NADPH oxidase regulator NoxR"/>
    <property type="match status" value="1"/>
</dbReference>
<dbReference type="InterPro" id="IPR000961">
    <property type="entry name" value="AGC-kinase_C"/>
</dbReference>
<dbReference type="Pfam" id="PF00787">
    <property type="entry name" value="PX"/>
    <property type="match status" value="1"/>
</dbReference>
<dbReference type="Proteomes" id="UP000252139">
    <property type="component" value="Unassembled WGS sequence"/>
</dbReference>
<evidence type="ECO:0000259" key="18">
    <source>
        <dbReference type="PROSITE" id="PS51285"/>
    </source>
</evidence>
<dbReference type="InterPro" id="IPR036871">
    <property type="entry name" value="PX_dom_sf"/>
</dbReference>
<feature type="domain" description="Protein kinase" evidence="17">
    <location>
        <begin position="172"/>
        <end position="437"/>
    </location>
</feature>
<evidence type="ECO:0000256" key="10">
    <source>
        <dbReference type="ARBA" id="ARBA00022741"/>
    </source>
</evidence>
<dbReference type="Gene3D" id="3.10.20.90">
    <property type="entry name" value="Phosphatidylinositol 3-kinase Catalytic Subunit, Chain A, domain 1"/>
    <property type="match status" value="1"/>
</dbReference>
<evidence type="ECO:0000256" key="8">
    <source>
        <dbReference type="ARBA" id="ARBA00022679"/>
    </source>
</evidence>
<keyword evidence="7" id="KW-0597">Phosphoprotein</keyword>
<dbReference type="SUPFAM" id="SSF48452">
    <property type="entry name" value="TPR-like"/>
    <property type="match status" value="1"/>
</dbReference>
<dbReference type="InterPro" id="IPR045270">
    <property type="entry name" value="STKc_AGC"/>
</dbReference>
<dbReference type="CDD" id="cd05992">
    <property type="entry name" value="PB1"/>
    <property type="match status" value="1"/>
</dbReference>
<keyword evidence="5" id="KW-0963">Cytoplasm</keyword>
<keyword evidence="4" id="KW-0728">SH3 domain</keyword>
<dbReference type="PROSITE" id="PS00108">
    <property type="entry name" value="PROTEIN_KINASE_ST"/>
    <property type="match status" value="1"/>
</dbReference>
<dbReference type="SMART" id="SM00220">
    <property type="entry name" value="S_TKc"/>
    <property type="match status" value="1"/>
</dbReference>
<dbReference type="PANTHER" id="PTHR24351">
    <property type="entry name" value="RIBOSOMAL PROTEIN S6 KINASE"/>
    <property type="match status" value="1"/>
</dbReference>
<dbReference type="PROSITE" id="PS50011">
    <property type="entry name" value="PROTEIN_KINASE_DOM"/>
    <property type="match status" value="1"/>
</dbReference>
<feature type="repeat" description="TPR" evidence="14">
    <location>
        <begin position="613"/>
        <end position="646"/>
    </location>
</feature>
<dbReference type="Gene3D" id="3.30.200.20">
    <property type="entry name" value="Phosphorylase Kinase, domain 1"/>
    <property type="match status" value="1"/>
</dbReference>
<dbReference type="PROSITE" id="PS51745">
    <property type="entry name" value="PB1"/>
    <property type="match status" value="1"/>
</dbReference>
<dbReference type="Gene3D" id="1.10.510.10">
    <property type="entry name" value="Transferase(Phosphotransferase) domain 1"/>
    <property type="match status" value="1"/>
</dbReference>
<feature type="binding site" evidence="15">
    <location>
        <position position="210"/>
    </location>
    <ligand>
        <name>ATP</name>
        <dbReference type="ChEBI" id="CHEBI:30616"/>
    </ligand>
</feature>
<feature type="compositionally biased region" description="Polar residues" evidence="16">
    <location>
        <begin position="862"/>
        <end position="875"/>
    </location>
</feature>
<feature type="region of interest" description="Disordered" evidence="16">
    <location>
        <begin position="823"/>
        <end position="875"/>
    </location>
</feature>
<dbReference type="InterPro" id="IPR019734">
    <property type="entry name" value="TPR_rpt"/>
</dbReference>
<dbReference type="Pfam" id="PF00069">
    <property type="entry name" value="Pkinase"/>
    <property type="match status" value="1"/>
</dbReference>
<dbReference type="PROSITE" id="PS50293">
    <property type="entry name" value="TPR_REGION"/>
    <property type="match status" value="1"/>
</dbReference>
<comment type="caution">
    <text evidence="20">The sequence shown here is derived from an EMBL/GenBank/DDBJ whole genome shotgun (WGS) entry which is preliminary data.</text>
</comment>
<dbReference type="FunFam" id="1.10.510.10:FF:000008">
    <property type="entry name" value="Non-specific serine/threonine protein kinase"/>
    <property type="match status" value="1"/>
</dbReference>
<feature type="domain" description="AGC-kinase C-terminal" evidence="18">
    <location>
        <begin position="438"/>
        <end position="510"/>
    </location>
</feature>
<dbReference type="STRING" id="86630.A0A367K8T3"/>
<dbReference type="GO" id="GO:0005737">
    <property type="term" value="C:cytoplasm"/>
    <property type="evidence" value="ECO:0007669"/>
    <property type="project" value="UniProtKB-SubCell"/>
</dbReference>
<evidence type="ECO:0000256" key="1">
    <source>
        <dbReference type="ARBA" id="ARBA00004496"/>
    </source>
</evidence>
<evidence type="ECO:0000256" key="9">
    <source>
        <dbReference type="ARBA" id="ARBA00022737"/>
    </source>
</evidence>
<dbReference type="SUPFAM" id="SSF56112">
    <property type="entry name" value="Protein kinase-like (PK-like)"/>
    <property type="match status" value="1"/>
</dbReference>
<reference evidence="20 21" key="1">
    <citation type="journal article" date="2018" name="G3 (Bethesda)">
        <title>Phylogenetic and Phylogenomic Definition of Rhizopus Species.</title>
        <authorList>
            <person name="Gryganskyi A.P."/>
            <person name="Golan J."/>
            <person name="Dolatabadi S."/>
            <person name="Mondo S."/>
            <person name="Robb S."/>
            <person name="Idnurm A."/>
            <person name="Muszewska A."/>
            <person name="Steczkiewicz K."/>
            <person name="Masonjones S."/>
            <person name="Liao H.L."/>
            <person name="Gajdeczka M.T."/>
            <person name="Anike F."/>
            <person name="Vuek A."/>
            <person name="Anishchenko I.M."/>
            <person name="Voigt K."/>
            <person name="de Hoog G.S."/>
            <person name="Smith M.E."/>
            <person name="Heitman J."/>
            <person name="Vilgalys R."/>
            <person name="Stajich J.E."/>
        </authorList>
    </citation>
    <scope>NUCLEOTIDE SEQUENCE [LARGE SCALE GENOMIC DNA]</scope>
    <source>
        <strain evidence="20 21">CBS 357.93</strain>
    </source>
</reference>